<organism evidence="7 8">
    <name type="scientific">Paenibacillus lentus</name>
    <dbReference type="NCBI Taxonomy" id="1338368"/>
    <lineage>
        <taxon>Bacteria</taxon>
        <taxon>Bacillati</taxon>
        <taxon>Bacillota</taxon>
        <taxon>Bacilli</taxon>
        <taxon>Bacillales</taxon>
        <taxon>Paenibacillaceae</taxon>
        <taxon>Paenibacillus</taxon>
    </lineage>
</organism>
<dbReference type="InterPro" id="IPR036390">
    <property type="entry name" value="WH_DNA-bd_sf"/>
</dbReference>
<dbReference type="EC" id="6.3.4.15" evidence="5"/>
<dbReference type="InterPro" id="IPR030855">
    <property type="entry name" value="Bifunct_BirA"/>
</dbReference>
<name>A0A3S8RWI7_9BACL</name>
<dbReference type="PROSITE" id="PS51733">
    <property type="entry name" value="BPL_LPL_CATALYTIC"/>
    <property type="match status" value="1"/>
</dbReference>
<comment type="catalytic activity">
    <reaction evidence="5">
        <text>biotin + L-lysyl-[protein] + ATP = N(6)-biotinyl-L-lysyl-[protein] + AMP + diphosphate + H(+)</text>
        <dbReference type="Rhea" id="RHEA:11756"/>
        <dbReference type="Rhea" id="RHEA-COMP:9752"/>
        <dbReference type="Rhea" id="RHEA-COMP:10505"/>
        <dbReference type="ChEBI" id="CHEBI:15378"/>
        <dbReference type="ChEBI" id="CHEBI:29969"/>
        <dbReference type="ChEBI" id="CHEBI:30616"/>
        <dbReference type="ChEBI" id="CHEBI:33019"/>
        <dbReference type="ChEBI" id="CHEBI:57586"/>
        <dbReference type="ChEBI" id="CHEBI:83144"/>
        <dbReference type="ChEBI" id="CHEBI:456215"/>
        <dbReference type="EC" id="6.3.4.15"/>
    </reaction>
</comment>
<evidence type="ECO:0000256" key="2">
    <source>
        <dbReference type="ARBA" id="ARBA00022741"/>
    </source>
</evidence>
<dbReference type="NCBIfam" id="TIGR00121">
    <property type="entry name" value="birA_ligase"/>
    <property type="match status" value="1"/>
</dbReference>
<feature type="DNA-binding region" description="H-T-H motif" evidence="5">
    <location>
        <begin position="20"/>
        <end position="39"/>
    </location>
</feature>
<dbReference type="SUPFAM" id="SSF46785">
    <property type="entry name" value="Winged helix' DNA-binding domain"/>
    <property type="match status" value="1"/>
</dbReference>
<keyword evidence="1 5" id="KW-0436">Ligase</keyword>
<dbReference type="RefSeq" id="WP_125083240.1">
    <property type="nucleotide sequence ID" value="NZ_CP034248.1"/>
</dbReference>
<dbReference type="InterPro" id="IPR045864">
    <property type="entry name" value="aa-tRNA-synth_II/BPL/LPL"/>
</dbReference>
<dbReference type="Gene3D" id="1.10.10.10">
    <property type="entry name" value="Winged helix-like DNA-binding domain superfamily/Winged helix DNA-binding domain"/>
    <property type="match status" value="1"/>
</dbReference>
<evidence type="ECO:0000256" key="1">
    <source>
        <dbReference type="ARBA" id="ARBA00022598"/>
    </source>
</evidence>
<proteinExistence type="inferred from homology"/>
<dbReference type="InterPro" id="IPR013196">
    <property type="entry name" value="HTH_11"/>
</dbReference>
<dbReference type="Pfam" id="PF08279">
    <property type="entry name" value="HTH_11"/>
    <property type="match status" value="1"/>
</dbReference>
<protein>
    <recommendedName>
        <fullName evidence="5">Bifunctional ligase/repressor BirA</fullName>
    </recommendedName>
    <alternativeName>
        <fullName evidence="5">Biotin--[acetyl-CoA-carboxylase] ligase</fullName>
        <ecNumber evidence="5">6.3.4.15</ecNumber>
    </alternativeName>
    <alternativeName>
        <fullName evidence="5">Biotin--protein ligase</fullName>
    </alternativeName>
    <alternativeName>
        <fullName evidence="5">Biotin-[acetyl-CoA carboxylase] synthetase</fullName>
    </alternativeName>
</protein>
<keyword evidence="5" id="KW-0804">Transcription</keyword>
<gene>
    <name evidence="5" type="primary">birA</name>
    <name evidence="7" type="ORF">EIM92_14410</name>
</gene>
<feature type="domain" description="BPL/LPL catalytic" evidence="6">
    <location>
        <begin position="71"/>
        <end position="259"/>
    </location>
</feature>
<dbReference type="SUPFAM" id="SSF55681">
    <property type="entry name" value="Class II aaRS and biotin synthetases"/>
    <property type="match status" value="1"/>
</dbReference>
<keyword evidence="5" id="KW-0678">Repressor</keyword>
<dbReference type="AlphaFoldDB" id="A0A3S8RWI7"/>
<comment type="caution">
    <text evidence="5">Lacks conserved residue(s) required for the propagation of feature annotation.</text>
</comment>
<feature type="binding site" evidence="5">
    <location>
        <position position="115"/>
    </location>
    <ligand>
        <name>biotin</name>
        <dbReference type="ChEBI" id="CHEBI:57586"/>
    </ligand>
</feature>
<dbReference type="Proteomes" id="UP000273145">
    <property type="component" value="Chromosome"/>
</dbReference>
<evidence type="ECO:0000256" key="4">
    <source>
        <dbReference type="ARBA" id="ARBA00023267"/>
    </source>
</evidence>
<evidence type="ECO:0000259" key="6">
    <source>
        <dbReference type="PROSITE" id="PS51733"/>
    </source>
</evidence>
<dbReference type="CDD" id="cd16442">
    <property type="entry name" value="BPL"/>
    <property type="match status" value="1"/>
</dbReference>
<dbReference type="KEGG" id="plen:EIM92_14410"/>
<sequence length="327" mass="36080">MSHSRLLDLLLSQPGQYVSGEEISRKLSISRTAVWKQINKLREEGYEFDAVSRKGYRLISKPERLEYSGLLQAMNTKSFGRKLKLLEVTTSTQEEVRLLAELGAAEGTLVIAEEQTIGRGRQGRRWHSPAGKGVWMSLLLRPPLPLTRAPQLTLLSAVAVCRAIRAVTGVEVGIKWPNDLLVHGRKICGILLESIGEDEMIRYCIAGVGIDANLEPSDLPPELRTIATSLQIESGRKVDRVVLIGAVIAELEKFYELYLEEGFAPIGHLWEALSVTTGQDITVKTAQGEVRGRAMGLDENGGLLVMQEDHRLTTIFSGEVQIDGCNP</sequence>
<comment type="similarity">
    <text evidence="5">Belongs to the biotin--protein ligase family.</text>
</comment>
<dbReference type="SUPFAM" id="SSF50037">
    <property type="entry name" value="C-terminal domain of transcriptional repressors"/>
    <property type="match status" value="1"/>
</dbReference>
<dbReference type="GO" id="GO:0009249">
    <property type="term" value="P:protein lipoylation"/>
    <property type="evidence" value="ECO:0007669"/>
    <property type="project" value="UniProtKB-ARBA"/>
</dbReference>
<evidence type="ECO:0000256" key="3">
    <source>
        <dbReference type="ARBA" id="ARBA00022840"/>
    </source>
</evidence>
<dbReference type="InterPro" id="IPR004408">
    <property type="entry name" value="Biotin_CoA_COase_ligase"/>
</dbReference>
<keyword evidence="3 5" id="KW-0067">ATP-binding</keyword>
<dbReference type="HAMAP" id="MF_00978">
    <property type="entry name" value="Bifunct_BirA"/>
    <property type="match status" value="1"/>
</dbReference>
<dbReference type="GO" id="GO:0005524">
    <property type="term" value="F:ATP binding"/>
    <property type="evidence" value="ECO:0007669"/>
    <property type="project" value="UniProtKB-UniRule"/>
</dbReference>
<evidence type="ECO:0000313" key="8">
    <source>
        <dbReference type="Proteomes" id="UP000273145"/>
    </source>
</evidence>
<feature type="binding site" evidence="5">
    <location>
        <begin position="119"/>
        <end position="121"/>
    </location>
    <ligand>
        <name>biotin</name>
        <dbReference type="ChEBI" id="CHEBI:57586"/>
    </ligand>
</feature>
<dbReference type="Gene3D" id="2.30.30.100">
    <property type="match status" value="1"/>
</dbReference>
<keyword evidence="2 5" id="KW-0547">Nucleotide-binding</keyword>
<accession>A0A3S8RWI7</accession>
<dbReference type="GO" id="GO:0006355">
    <property type="term" value="P:regulation of DNA-templated transcription"/>
    <property type="evidence" value="ECO:0007669"/>
    <property type="project" value="UniProtKB-UniRule"/>
</dbReference>
<dbReference type="GO" id="GO:0016740">
    <property type="term" value="F:transferase activity"/>
    <property type="evidence" value="ECO:0007669"/>
    <property type="project" value="UniProtKB-ARBA"/>
</dbReference>
<dbReference type="InterPro" id="IPR004143">
    <property type="entry name" value="BPL_LPL_catalytic"/>
</dbReference>
<feature type="binding site" evidence="5">
    <location>
        <position position="186"/>
    </location>
    <ligand>
        <name>biotin</name>
        <dbReference type="ChEBI" id="CHEBI:57586"/>
    </ligand>
</feature>
<dbReference type="EMBL" id="CP034248">
    <property type="protein sequence ID" value="AZK47204.1"/>
    <property type="molecule type" value="Genomic_DNA"/>
</dbReference>
<dbReference type="OrthoDB" id="9807064at2"/>
<dbReference type="Pfam" id="PF03099">
    <property type="entry name" value="BPL_LplA_LipB"/>
    <property type="match status" value="1"/>
</dbReference>
<comment type="function">
    <text evidence="5">Acts both as a biotin--[acetyl-CoA-carboxylase] ligase and a repressor.</text>
</comment>
<keyword evidence="5" id="KW-0238">DNA-binding</keyword>
<dbReference type="InterPro" id="IPR008988">
    <property type="entry name" value="Transcriptional_repressor_C"/>
</dbReference>
<dbReference type="PANTHER" id="PTHR12835:SF5">
    <property type="entry name" value="BIOTIN--PROTEIN LIGASE"/>
    <property type="match status" value="1"/>
</dbReference>
<dbReference type="GO" id="GO:0004077">
    <property type="term" value="F:biotin--[biotin carboxyl-carrier protein] ligase activity"/>
    <property type="evidence" value="ECO:0007669"/>
    <property type="project" value="UniProtKB-UniRule"/>
</dbReference>
<keyword evidence="5" id="KW-0805">Transcription regulation</keyword>
<dbReference type="Pfam" id="PF02237">
    <property type="entry name" value="BPL_C"/>
    <property type="match status" value="1"/>
</dbReference>
<evidence type="ECO:0000256" key="5">
    <source>
        <dbReference type="HAMAP-Rule" id="MF_00978"/>
    </source>
</evidence>
<evidence type="ECO:0000313" key="7">
    <source>
        <dbReference type="EMBL" id="AZK47204.1"/>
    </source>
</evidence>
<dbReference type="GO" id="GO:0005737">
    <property type="term" value="C:cytoplasm"/>
    <property type="evidence" value="ECO:0007669"/>
    <property type="project" value="TreeGrafter"/>
</dbReference>
<dbReference type="Gene3D" id="3.30.930.10">
    <property type="entry name" value="Bira Bifunctional Protein, Domain 2"/>
    <property type="match status" value="1"/>
</dbReference>
<keyword evidence="8" id="KW-1185">Reference proteome</keyword>
<dbReference type="PANTHER" id="PTHR12835">
    <property type="entry name" value="BIOTIN PROTEIN LIGASE"/>
    <property type="match status" value="1"/>
</dbReference>
<reference evidence="7 8" key="1">
    <citation type="submission" date="2018-11" db="EMBL/GenBank/DDBJ databases">
        <title>Genome sequencing of Paenibacillus lentus DSM25539(T).</title>
        <authorList>
            <person name="Kook J.-K."/>
            <person name="Park S.-N."/>
            <person name="Lim Y.K."/>
        </authorList>
    </citation>
    <scope>NUCLEOTIDE SEQUENCE [LARGE SCALE GENOMIC DNA]</scope>
    <source>
        <strain evidence="7 8">DSM 25539</strain>
    </source>
</reference>
<keyword evidence="4 5" id="KW-0092">Biotin</keyword>
<dbReference type="InterPro" id="IPR036388">
    <property type="entry name" value="WH-like_DNA-bd_sf"/>
</dbReference>
<dbReference type="InterPro" id="IPR003142">
    <property type="entry name" value="BPL_C"/>
</dbReference>
<dbReference type="GO" id="GO:0003677">
    <property type="term" value="F:DNA binding"/>
    <property type="evidence" value="ECO:0007669"/>
    <property type="project" value="UniProtKB-UniRule"/>
</dbReference>